<feature type="compositionally biased region" description="Low complexity" evidence="7">
    <location>
        <begin position="537"/>
        <end position="548"/>
    </location>
</feature>
<protein>
    <submittedName>
        <fullName evidence="9">BCCT transporter</fullName>
    </submittedName>
</protein>
<feature type="transmembrane region" description="Helical" evidence="8">
    <location>
        <begin position="156"/>
        <end position="174"/>
    </location>
</feature>
<evidence type="ECO:0000256" key="6">
    <source>
        <dbReference type="ARBA" id="ARBA00023136"/>
    </source>
</evidence>
<keyword evidence="4 8" id="KW-0812">Transmembrane</keyword>
<feature type="transmembrane region" description="Helical" evidence="8">
    <location>
        <begin position="325"/>
        <end position="343"/>
    </location>
</feature>
<reference evidence="9 10" key="1">
    <citation type="journal article" date="2014" name="PLoS Genet.">
        <title>Phylogenetically driven sequencing of extremely halophilic archaea reveals strategies for static and dynamic osmo-response.</title>
        <authorList>
            <person name="Becker E.A."/>
            <person name="Seitzer P.M."/>
            <person name="Tritt A."/>
            <person name="Larsen D."/>
            <person name="Krusor M."/>
            <person name="Yao A.I."/>
            <person name="Wu D."/>
            <person name="Madern D."/>
            <person name="Eisen J.A."/>
            <person name="Darling A.E."/>
            <person name="Facciotti M.T."/>
        </authorList>
    </citation>
    <scope>NUCLEOTIDE SEQUENCE [LARGE SCALE GENOMIC DNA]</scope>
    <source>
        <strain evidence="9 10">DSM 8989</strain>
    </source>
</reference>
<comment type="subcellular location">
    <subcellularLocation>
        <location evidence="1">Cell membrane</location>
        <topology evidence="1">Multi-pass membrane protein</topology>
    </subcellularLocation>
</comment>
<evidence type="ECO:0000256" key="7">
    <source>
        <dbReference type="SAM" id="MobiDB-lite"/>
    </source>
</evidence>
<dbReference type="GO" id="GO:0005886">
    <property type="term" value="C:plasma membrane"/>
    <property type="evidence" value="ECO:0007669"/>
    <property type="project" value="UniProtKB-SubCell"/>
</dbReference>
<keyword evidence="2" id="KW-0813">Transport</keyword>
<keyword evidence="10" id="KW-1185">Reference proteome</keyword>
<evidence type="ECO:0000256" key="3">
    <source>
        <dbReference type="ARBA" id="ARBA00022475"/>
    </source>
</evidence>
<keyword evidence="6 8" id="KW-0472">Membrane</keyword>
<dbReference type="PANTHER" id="PTHR30047:SF7">
    <property type="entry name" value="HIGH-AFFINITY CHOLINE TRANSPORT PROTEIN"/>
    <property type="match status" value="1"/>
</dbReference>
<feature type="transmembrane region" description="Helical" evidence="8">
    <location>
        <begin position="238"/>
        <end position="258"/>
    </location>
</feature>
<feature type="transmembrane region" description="Helical" evidence="8">
    <location>
        <begin position="355"/>
        <end position="378"/>
    </location>
</feature>
<comment type="caution">
    <text evidence="9">The sequence shown here is derived from an EMBL/GenBank/DDBJ whole genome shotgun (WGS) entry which is preliminary data.</text>
</comment>
<feature type="compositionally biased region" description="Low complexity" evidence="7">
    <location>
        <begin position="515"/>
        <end position="527"/>
    </location>
</feature>
<feature type="transmembrane region" description="Helical" evidence="8">
    <location>
        <begin position="18"/>
        <end position="36"/>
    </location>
</feature>
<gene>
    <name evidence="9" type="ORF">C450_09943</name>
</gene>
<feature type="transmembrane region" description="Helical" evidence="8">
    <location>
        <begin position="452"/>
        <end position="473"/>
    </location>
</feature>
<keyword evidence="5 8" id="KW-1133">Transmembrane helix</keyword>
<feature type="transmembrane region" description="Helical" evidence="8">
    <location>
        <begin position="95"/>
        <end position="117"/>
    </location>
</feature>
<keyword evidence="3" id="KW-1003">Cell membrane</keyword>
<evidence type="ECO:0000256" key="2">
    <source>
        <dbReference type="ARBA" id="ARBA00022448"/>
    </source>
</evidence>
<feature type="transmembrane region" description="Helical" evidence="8">
    <location>
        <begin position="56"/>
        <end position="74"/>
    </location>
</feature>
<dbReference type="Pfam" id="PF02028">
    <property type="entry name" value="BCCT"/>
    <property type="match status" value="1"/>
</dbReference>
<evidence type="ECO:0000256" key="5">
    <source>
        <dbReference type="ARBA" id="ARBA00022989"/>
    </source>
</evidence>
<evidence type="ECO:0000256" key="4">
    <source>
        <dbReference type="ARBA" id="ARBA00022692"/>
    </source>
</evidence>
<accession>M0N7Y0</accession>
<organism evidence="9 10">
    <name type="scientific">Halococcus salifodinae DSM 8989</name>
    <dbReference type="NCBI Taxonomy" id="1227456"/>
    <lineage>
        <taxon>Archaea</taxon>
        <taxon>Methanobacteriati</taxon>
        <taxon>Methanobacteriota</taxon>
        <taxon>Stenosarchaea group</taxon>
        <taxon>Halobacteria</taxon>
        <taxon>Halobacteriales</taxon>
        <taxon>Halococcaceae</taxon>
        <taxon>Halococcus</taxon>
    </lineage>
</organism>
<evidence type="ECO:0000313" key="9">
    <source>
        <dbReference type="EMBL" id="EMA52780.1"/>
    </source>
</evidence>
<proteinExistence type="predicted"/>
<feature type="transmembrane region" description="Helical" evidence="8">
    <location>
        <begin position="195"/>
        <end position="218"/>
    </location>
</feature>
<dbReference type="AlphaFoldDB" id="M0N7Y0"/>
<evidence type="ECO:0000313" key="10">
    <source>
        <dbReference type="Proteomes" id="UP000011625"/>
    </source>
</evidence>
<name>M0N7Y0_9EURY</name>
<dbReference type="Proteomes" id="UP000011625">
    <property type="component" value="Unassembled WGS sequence"/>
</dbReference>
<feature type="transmembrane region" description="Helical" evidence="8">
    <location>
        <begin position="414"/>
        <end position="440"/>
    </location>
</feature>
<sequence length="548" mass="59716">MDLWHVFGLDEADWGETGLFFVTIGVLVALVTVGLVNPTLLTSTLNGAYDWVLHNFGWWFMLLGGVMIVFGLFMTLSRYGKIRIGGEDAEPEFGLYSWIAMVFTVGFGSSIVIWGVGEPVQIVNNPPPQPFPVGGAALKPLALAFMFLHESFPGMAMWYIPVTLSFALMIYTQSVSEYKLSSMLDVVFDREEHGWLYWLVDLSALVAMVGGIATSLGFTAQQLATILDTVYGLQATTLTYGLFALIGLVFLGDVWLGLRSGIQNAARLTMVFMALAAALLLVVGPTLFTLNLTLDATGIWLNNLPRLMFYAAPTSGGSWPQQWTSFWWAWWVAWGLFVGSFVARVSKGRTIRETFVALVLVPSGLVWAQHGIIGGWVLSPEYFGPVSDALAANDIPAAVAKAISITPYGNVLGVLLVLVMVGYILTTLDSAVFMLSAITLGDENPNARNRAWWGVLLAFLGVMTLQLPAFSAMQSFSPVMALPFTLYFLVLVYGSYITARDYYREELATPDEEPFFSFTTRTESTTGGEPGSGGDGYTTDGAGTENDD</sequence>
<evidence type="ECO:0000256" key="1">
    <source>
        <dbReference type="ARBA" id="ARBA00004651"/>
    </source>
</evidence>
<dbReference type="PATRIC" id="fig|1227456.3.peg.2009"/>
<dbReference type="GO" id="GO:0022857">
    <property type="term" value="F:transmembrane transporter activity"/>
    <property type="evidence" value="ECO:0007669"/>
    <property type="project" value="InterPro"/>
</dbReference>
<feature type="transmembrane region" description="Helical" evidence="8">
    <location>
        <begin position="479"/>
        <end position="499"/>
    </location>
</feature>
<feature type="transmembrane region" description="Helical" evidence="8">
    <location>
        <begin position="270"/>
        <end position="294"/>
    </location>
</feature>
<dbReference type="PANTHER" id="PTHR30047">
    <property type="entry name" value="HIGH-AFFINITY CHOLINE TRANSPORT PROTEIN-RELATED"/>
    <property type="match status" value="1"/>
</dbReference>
<feature type="region of interest" description="Disordered" evidence="7">
    <location>
        <begin position="514"/>
        <end position="548"/>
    </location>
</feature>
<dbReference type="OrthoDB" id="141573at2157"/>
<dbReference type="InterPro" id="IPR000060">
    <property type="entry name" value="BCCT_transptr"/>
</dbReference>
<evidence type="ECO:0000256" key="8">
    <source>
        <dbReference type="SAM" id="Phobius"/>
    </source>
</evidence>
<dbReference type="EMBL" id="AOME01000053">
    <property type="protein sequence ID" value="EMA52780.1"/>
    <property type="molecule type" value="Genomic_DNA"/>
</dbReference>
<dbReference type="RefSeq" id="WP_005043087.1">
    <property type="nucleotide sequence ID" value="NZ_AOME01000053.1"/>
</dbReference>